<proteinExistence type="predicted"/>
<evidence type="ECO:0000313" key="3">
    <source>
        <dbReference type="Proteomes" id="UP000588604"/>
    </source>
</evidence>
<protein>
    <submittedName>
        <fullName evidence="2">DNA-binding PadR family transcriptional regulator</fullName>
    </submittedName>
</protein>
<dbReference type="AlphaFoldDB" id="A0A841MK66"/>
<gene>
    <name evidence="2" type="ORF">FHS59_001482</name>
</gene>
<organism evidence="2 3">
    <name type="scientific">Algoriphagus iocasae</name>
    <dbReference type="NCBI Taxonomy" id="1836499"/>
    <lineage>
        <taxon>Bacteria</taxon>
        <taxon>Pseudomonadati</taxon>
        <taxon>Bacteroidota</taxon>
        <taxon>Cytophagia</taxon>
        <taxon>Cytophagales</taxon>
        <taxon>Cyclobacteriaceae</taxon>
        <taxon>Algoriphagus</taxon>
    </lineage>
</organism>
<evidence type="ECO:0000259" key="1">
    <source>
        <dbReference type="Pfam" id="PF03551"/>
    </source>
</evidence>
<dbReference type="RefSeq" id="WP_184494442.1">
    <property type="nucleotide sequence ID" value="NZ_JACIJO010000001.1"/>
</dbReference>
<name>A0A841MK66_9BACT</name>
<keyword evidence="2" id="KW-0238">DNA-binding</keyword>
<keyword evidence="3" id="KW-1185">Reference proteome</keyword>
<dbReference type="GO" id="GO:0003677">
    <property type="term" value="F:DNA binding"/>
    <property type="evidence" value="ECO:0007669"/>
    <property type="project" value="UniProtKB-KW"/>
</dbReference>
<dbReference type="Proteomes" id="UP000588604">
    <property type="component" value="Unassembled WGS sequence"/>
</dbReference>
<dbReference type="SUPFAM" id="SSF46785">
    <property type="entry name" value="Winged helix' DNA-binding domain"/>
    <property type="match status" value="1"/>
</dbReference>
<dbReference type="EMBL" id="JACIJO010000001">
    <property type="protein sequence ID" value="MBB6325867.1"/>
    <property type="molecule type" value="Genomic_DNA"/>
</dbReference>
<accession>A0A841MK66</accession>
<sequence>MRKYHLGEFEEIVMLTVGILNNKAYSVAVKDEIESRLERSVSMGALHTALNRMEEKGYLKSYSGEATLERAGRPRRYFEITALGMKALRLAKESRDGLWAAIPQSIWNSSYAMDQL</sequence>
<dbReference type="Pfam" id="PF03551">
    <property type="entry name" value="PadR"/>
    <property type="match status" value="1"/>
</dbReference>
<reference evidence="2 3" key="1">
    <citation type="submission" date="2020-08" db="EMBL/GenBank/DDBJ databases">
        <title>Genomic Encyclopedia of Type Strains, Phase IV (KMG-IV): sequencing the most valuable type-strain genomes for metagenomic binning, comparative biology and taxonomic classification.</title>
        <authorList>
            <person name="Goeker M."/>
        </authorList>
    </citation>
    <scope>NUCLEOTIDE SEQUENCE [LARGE SCALE GENOMIC DNA]</scope>
    <source>
        <strain evidence="2 3">DSM 102044</strain>
    </source>
</reference>
<evidence type="ECO:0000313" key="2">
    <source>
        <dbReference type="EMBL" id="MBB6325867.1"/>
    </source>
</evidence>
<dbReference type="InterPro" id="IPR036390">
    <property type="entry name" value="WH_DNA-bd_sf"/>
</dbReference>
<dbReference type="InterPro" id="IPR036388">
    <property type="entry name" value="WH-like_DNA-bd_sf"/>
</dbReference>
<dbReference type="InterPro" id="IPR005149">
    <property type="entry name" value="Tscrpt_reg_PadR_N"/>
</dbReference>
<dbReference type="Gene3D" id="1.10.10.10">
    <property type="entry name" value="Winged helix-like DNA-binding domain superfamily/Winged helix DNA-binding domain"/>
    <property type="match status" value="1"/>
</dbReference>
<feature type="domain" description="Transcription regulator PadR N-terminal" evidence="1">
    <location>
        <begin position="20"/>
        <end position="89"/>
    </location>
</feature>
<comment type="caution">
    <text evidence="2">The sequence shown here is derived from an EMBL/GenBank/DDBJ whole genome shotgun (WGS) entry which is preliminary data.</text>
</comment>